<dbReference type="AlphaFoldDB" id="A0A240UL39"/>
<comment type="subcellular location">
    <subcellularLocation>
        <location evidence="1">Cytoplasm</location>
    </subcellularLocation>
</comment>
<organism evidence="7 8">
    <name type="scientific">Kushneria marisflavi</name>
    <dbReference type="NCBI Taxonomy" id="157779"/>
    <lineage>
        <taxon>Bacteria</taxon>
        <taxon>Pseudomonadati</taxon>
        <taxon>Pseudomonadota</taxon>
        <taxon>Gammaproteobacteria</taxon>
        <taxon>Oceanospirillales</taxon>
        <taxon>Halomonadaceae</taxon>
        <taxon>Kushneria</taxon>
    </lineage>
</organism>
<dbReference type="Proteomes" id="UP000194457">
    <property type="component" value="Chromosome"/>
</dbReference>
<dbReference type="InterPro" id="IPR043129">
    <property type="entry name" value="ATPase_NBD"/>
</dbReference>
<keyword evidence="8" id="KW-1185">Reference proteome</keyword>
<protein>
    <recommendedName>
        <fullName evidence="3">tRNA threonylcarbamoyladenosine biosynthesis protein TsaB</fullName>
    </recommendedName>
    <alternativeName>
        <fullName evidence="6">t(6)A37 threonylcarbamoyladenosine biosynthesis protein TsaB</fullName>
    </alternativeName>
</protein>
<sequence length="227" mass="24019">MTSLLALDASSSACSVALWMDGHVISRVEHAPRGHTRRLMPMIDALLDEAGIARTSLDAIAYGHGPGSFTGIRIAAGVAQGIAYGLGCPLLGVSTLRALAQSAWQRDGARLVMPALDARLGELYVALYQVEQERLKAVMVDSVMAPDALVLPSCTPGSITMIGSGVTLMDRLSLDIRECIGTTVESREPEACDIAQLAAMDFASGLITSPEEALPIYLRDQVVSSKH</sequence>
<proteinExistence type="inferred from homology"/>
<dbReference type="KEGG" id="kma:B9H00_03270"/>
<dbReference type="EMBL" id="CP021358">
    <property type="protein sequence ID" value="ART62214.1"/>
    <property type="molecule type" value="Genomic_DNA"/>
</dbReference>
<comment type="similarity">
    <text evidence="2">Belongs to the KAE1 / TsaD family. TsaB subfamily.</text>
</comment>
<gene>
    <name evidence="7" type="ORF">B9H00_03270</name>
</gene>
<dbReference type="InterPro" id="IPR022496">
    <property type="entry name" value="T6A_TsaB"/>
</dbReference>
<dbReference type="PANTHER" id="PTHR11735:SF11">
    <property type="entry name" value="TRNA THREONYLCARBAMOYLADENOSINE BIOSYNTHESIS PROTEIN TSAB"/>
    <property type="match status" value="1"/>
</dbReference>
<dbReference type="SUPFAM" id="SSF53067">
    <property type="entry name" value="Actin-like ATPase domain"/>
    <property type="match status" value="2"/>
</dbReference>
<dbReference type="Gene3D" id="3.30.420.40">
    <property type="match status" value="2"/>
</dbReference>
<keyword evidence="5" id="KW-0819">tRNA processing</keyword>
<dbReference type="CDD" id="cd24032">
    <property type="entry name" value="ASKHA_NBD_TsaB"/>
    <property type="match status" value="1"/>
</dbReference>
<dbReference type="FunFam" id="3.30.420.40:FF:000097">
    <property type="entry name" value="tRNA threonylcarbamoyladenosine biosynthesis protein TsaB"/>
    <property type="match status" value="1"/>
</dbReference>
<evidence type="ECO:0000256" key="6">
    <source>
        <dbReference type="ARBA" id="ARBA00032446"/>
    </source>
</evidence>
<accession>A0A240UL39</accession>
<dbReference type="NCBIfam" id="TIGR03725">
    <property type="entry name" value="T6A_YeaZ"/>
    <property type="match status" value="1"/>
</dbReference>
<keyword evidence="7" id="KW-0808">Transferase</keyword>
<evidence type="ECO:0000256" key="1">
    <source>
        <dbReference type="ARBA" id="ARBA00004496"/>
    </source>
</evidence>
<evidence type="ECO:0000256" key="3">
    <source>
        <dbReference type="ARBA" id="ARBA00019012"/>
    </source>
</evidence>
<dbReference type="GO" id="GO:0002949">
    <property type="term" value="P:tRNA threonylcarbamoyladenosine modification"/>
    <property type="evidence" value="ECO:0007669"/>
    <property type="project" value="InterPro"/>
</dbReference>
<name>A0A240UL39_9GAMM</name>
<evidence type="ECO:0000313" key="8">
    <source>
        <dbReference type="Proteomes" id="UP000194457"/>
    </source>
</evidence>
<dbReference type="Pfam" id="PF00814">
    <property type="entry name" value="TsaD"/>
    <property type="match status" value="1"/>
</dbReference>
<dbReference type="GO" id="GO:0005829">
    <property type="term" value="C:cytosol"/>
    <property type="evidence" value="ECO:0007669"/>
    <property type="project" value="TreeGrafter"/>
</dbReference>
<evidence type="ECO:0000313" key="7">
    <source>
        <dbReference type="EMBL" id="ART62214.1"/>
    </source>
</evidence>
<dbReference type="GO" id="GO:0016740">
    <property type="term" value="F:transferase activity"/>
    <property type="evidence" value="ECO:0007669"/>
    <property type="project" value="UniProtKB-KW"/>
</dbReference>
<evidence type="ECO:0000256" key="5">
    <source>
        <dbReference type="ARBA" id="ARBA00022694"/>
    </source>
</evidence>
<keyword evidence="4" id="KW-0963">Cytoplasm</keyword>
<dbReference type="InterPro" id="IPR000905">
    <property type="entry name" value="Gcp-like_dom"/>
</dbReference>
<reference evidence="7 8" key="1">
    <citation type="submission" date="2017-05" db="EMBL/GenBank/DDBJ databases">
        <authorList>
            <person name="Song R."/>
            <person name="Chenine A.L."/>
            <person name="Ruprecht R.M."/>
        </authorList>
    </citation>
    <scope>NUCLEOTIDE SEQUENCE [LARGE SCALE GENOMIC DNA]</scope>
    <source>
        <strain evidence="7">SW32</strain>
    </source>
</reference>
<dbReference type="PANTHER" id="PTHR11735">
    <property type="entry name" value="TRNA N6-ADENOSINE THREONYLCARBAMOYLTRANSFERASE"/>
    <property type="match status" value="1"/>
</dbReference>
<dbReference type="RefSeq" id="WP_086899460.1">
    <property type="nucleotide sequence ID" value="NZ_CP021358.1"/>
</dbReference>
<evidence type="ECO:0000256" key="4">
    <source>
        <dbReference type="ARBA" id="ARBA00022490"/>
    </source>
</evidence>
<evidence type="ECO:0000256" key="2">
    <source>
        <dbReference type="ARBA" id="ARBA00010493"/>
    </source>
</evidence>
<dbReference type="OrthoDB" id="9809995at2"/>